<protein>
    <recommendedName>
        <fullName evidence="10">Flagellar biosynthesis protein, FliO</fullName>
    </recommendedName>
</protein>
<evidence type="ECO:0000313" key="9">
    <source>
        <dbReference type="Proteomes" id="UP000528286"/>
    </source>
</evidence>
<dbReference type="EMBL" id="JACIEZ010000003">
    <property type="protein sequence ID" value="MBB4064611.1"/>
    <property type="molecule type" value="Genomic_DNA"/>
</dbReference>
<evidence type="ECO:0000256" key="6">
    <source>
        <dbReference type="SAM" id="MobiDB-lite"/>
    </source>
</evidence>
<feature type="compositionally biased region" description="Acidic residues" evidence="6">
    <location>
        <begin position="115"/>
        <end position="127"/>
    </location>
</feature>
<keyword evidence="5 7" id="KW-0472">Membrane</keyword>
<reference evidence="8 9" key="1">
    <citation type="submission" date="2020-08" db="EMBL/GenBank/DDBJ databases">
        <title>Genomic Encyclopedia of Type Strains, Phase IV (KMG-IV): sequencing the most valuable type-strain genomes for metagenomic binning, comparative biology and taxonomic classification.</title>
        <authorList>
            <person name="Goeker M."/>
        </authorList>
    </citation>
    <scope>NUCLEOTIDE SEQUENCE [LARGE SCALE GENOMIC DNA]</scope>
    <source>
        <strain evidence="8 9">DSM 29853</strain>
    </source>
</reference>
<organism evidence="8 9">
    <name type="scientific">Gellertiella hungarica</name>
    <dbReference type="NCBI Taxonomy" id="1572859"/>
    <lineage>
        <taxon>Bacteria</taxon>
        <taxon>Pseudomonadati</taxon>
        <taxon>Pseudomonadota</taxon>
        <taxon>Alphaproteobacteria</taxon>
        <taxon>Hyphomicrobiales</taxon>
        <taxon>Rhizobiaceae</taxon>
        <taxon>Gellertiella</taxon>
    </lineage>
</organism>
<feature type="transmembrane region" description="Helical" evidence="7">
    <location>
        <begin position="12"/>
        <end position="33"/>
    </location>
</feature>
<dbReference type="Proteomes" id="UP000528286">
    <property type="component" value="Unassembled WGS sequence"/>
</dbReference>
<proteinExistence type="predicted"/>
<gene>
    <name evidence="8" type="ORF">GGR23_001798</name>
</gene>
<feature type="compositionally biased region" description="Basic and acidic residues" evidence="6">
    <location>
        <begin position="222"/>
        <end position="231"/>
    </location>
</feature>
<dbReference type="GO" id="GO:0044781">
    <property type="term" value="P:bacterial-type flagellum organization"/>
    <property type="evidence" value="ECO:0007669"/>
    <property type="project" value="InterPro"/>
</dbReference>
<dbReference type="Pfam" id="PF04347">
    <property type="entry name" value="FliO"/>
    <property type="match status" value="1"/>
</dbReference>
<evidence type="ECO:0000313" key="8">
    <source>
        <dbReference type="EMBL" id="MBB4064611.1"/>
    </source>
</evidence>
<evidence type="ECO:0008006" key="10">
    <source>
        <dbReference type="Google" id="ProtNLM"/>
    </source>
</evidence>
<evidence type="ECO:0000256" key="5">
    <source>
        <dbReference type="ARBA" id="ARBA00023136"/>
    </source>
</evidence>
<evidence type="ECO:0000256" key="3">
    <source>
        <dbReference type="ARBA" id="ARBA00022692"/>
    </source>
</evidence>
<keyword evidence="4 7" id="KW-1133">Transmembrane helix</keyword>
<evidence type="ECO:0000256" key="7">
    <source>
        <dbReference type="SAM" id="Phobius"/>
    </source>
</evidence>
<accession>A0A7W6J645</accession>
<dbReference type="RefSeq" id="WP_183365869.1">
    <property type="nucleotide sequence ID" value="NZ_JACIEZ010000003.1"/>
</dbReference>
<keyword evidence="2" id="KW-1003">Cell membrane</keyword>
<feature type="region of interest" description="Disordered" evidence="6">
    <location>
        <begin position="115"/>
        <end position="157"/>
    </location>
</feature>
<dbReference type="InterPro" id="IPR022781">
    <property type="entry name" value="Flagellar_biosynth_FliO"/>
</dbReference>
<sequence length="317" mass="34864">MDTVSDSLGLKFLIAIVLVGLAMAGFFALVLVLRRRFPGGIFGAVPSFRGASFLGGSRGRRDRIRVIETIQVDPRRRAILIRRDNVEHLVLVGGPTDVVIETGIDAPYEAAEPEEEYGYDFQEEEAYEPPAPPRRPAVQPRTEAARAPDRAAPLGYQEWDDELDDERMASGQYLKPRVSQPSYEQSPGEPPPGTIRPVTLSRGIRPIPPSAREEQSSAEEAALARELEAARRRTQAPAPRSSPPSSPANEDFDDILAREMEERLEAAKRQARGQPSEAPRRDPNLPRITGASPDPQRSTMQAGLARIFGDTGRNNEG</sequence>
<comment type="caution">
    <text evidence="8">The sequence shown here is derived from an EMBL/GenBank/DDBJ whole genome shotgun (WGS) entry which is preliminary data.</text>
</comment>
<dbReference type="GO" id="GO:0016020">
    <property type="term" value="C:membrane"/>
    <property type="evidence" value="ECO:0007669"/>
    <property type="project" value="InterPro"/>
</dbReference>
<evidence type="ECO:0000256" key="2">
    <source>
        <dbReference type="ARBA" id="ARBA00022475"/>
    </source>
</evidence>
<evidence type="ECO:0000256" key="1">
    <source>
        <dbReference type="ARBA" id="ARBA00004236"/>
    </source>
</evidence>
<keyword evidence="9" id="KW-1185">Reference proteome</keyword>
<comment type="subcellular location">
    <subcellularLocation>
        <location evidence="1">Cell membrane</location>
    </subcellularLocation>
</comment>
<feature type="region of interest" description="Disordered" evidence="6">
    <location>
        <begin position="174"/>
        <end position="317"/>
    </location>
</feature>
<feature type="compositionally biased region" description="Basic and acidic residues" evidence="6">
    <location>
        <begin position="255"/>
        <end position="268"/>
    </location>
</feature>
<dbReference type="AlphaFoldDB" id="A0A7W6J645"/>
<name>A0A7W6J645_9HYPH</name>
<evidence type="ECO:0000256" key="4">
    <source>
        <dbReference type="ARBA" id="ARBA00022989"/>
    </source>
</evidence>
<keyword evidence="3 7" id="KW-0812">Transmembrane</keyword>